<dbReference type="EMBL" id="JANIEX010000188">
    <property type="protein sequence ID" value="KAJ3571379.1"/>
    <property type="molecule type" value="Genomic_DNA"/>
</dbReference>
<name>A0AAD5VWD4_9AGAR</name>
<feature type="transmembrane region" description="Helical" evidence="1">
    <location>
        <begin position="142"/>
        <end position="160"/>
    </location>
</feature>
<feature type="transmembrane region" description="Helical" evidence="1">
    <location>
        <begin position="181"/>
        <end position="199"/>
    </location>
</feature>
<protein>
    <submittedName>
        <fullName evidence="2">Uncharacterized protein</fullName>
    </submittedName>
</protein>
<dbReference type="Proteomes" id="UP001213000">
    <property type="component" value="Unassembled WGS sequence"/>
</dbReference>
<keyword evidence="1" id="KW-1133">Transmembrane helix</keyword>
<sequence length="291" mass="32838">MLIKEFSKSNQRIQTKFLFLHSLITFVLNTVALGTETQVIMTAYLDHNDSPEGPLTYQVALQQQKPPIVVFNLVVFPLVCLFVGAGEAWRIWVIWTESVYVIYVVGVFIFSYVAMIAMYIYYSTVGPLLDPFDERAIGTSVKAIKTGLALLAFSLIAGRIMYTRRRISRLMNGTLSRPSKAYTSIMGMLIESYALSAVVDLGLTVSYAVWDYSRPAERVFSGIFGYSDMISNFLILYRVLSQRAWRRQTERELTTLNFWSSQDIGEVIQKSQTHPVSSSVVSLSAHMSEAV</sequence>
<keyword evidence="1" id="KW-0472">Membrane</keyword>
<proteinExistence type="predicted"/>
<feature type="transmembrane region" description="Helical" evidence="1">
    <location>
        <begin position="100"/>
        <end position="122"/>
    </location>
</feature>
<dbReference type="AlphaFoldDB" id="A0AAD5VWD4"/>
<keyword evidence="3" id="KW-1185">Reference proteome</keyword>
<keyword evidence="1" id="KW-0812">Transmembrane</keyword>
<reference evidence="2" key="1">
    <citation type="submission" date="2022-07" db="EMBL/GenBank/DDBJ databases">
        <title>Genome Sequence of Leucocoprinus birnbaumii.</title>
        <authorList>
            <person name="Buettner E."/>
        </authorList>
    </citation>
    <scope>NUCLEOTIDE SEQUENCE</scope>
    <source>
        <strain evidence="2">VT141</strain>
    </source>
</reference>
<gene>
    <name evidence="2" type="ORF">NP233_g3793</name>
</gene>
<comment type="caution">
    <text evidence="2">The sequence shown here is derived from an EMBL/GenBank/DDBJ whole genome shotgun (WGS) entry which is preliminary data.</text>
</comment>
<evidence type="ECO:0000256" key="1">
    <source>
        <dbReference type="SAM" id="Phobius"/>
    </source>
</evidence>
<evidence type="ECO:0000313" key="2">
    <source>
        <dbReference type="EMBL" id="KAJ3571379.1"/>
    </source>
</evidence>
<feature type="transmembrane region" description="Helical" evidence="1">
    <location>
        <begin position="68"/>
        <end position="88"/>
    </location>
</feature>
<organism evidence="2 3">
    <name type="scientific">Leucocoprinus birnbaumii</name>
    <dbReference type="NCBI Taxonomy" id="56174"/>
    <lineage>
        <taxon>Eukaryota</taxon>
        <taxon>Fungi</taxon>
        <taxon>Dikarya</taxon>
        <taxon>Basidiomycota</taxon>
        <taxon>Agaricomycotina</taxon>
        <taxon>Agaricomycetes</taxon>
        <taxon>Agaricomycetidae</taxon>
        <taxon>Agaricales</taxon>
        <taxon>Agaricineae</taxon>
        <taxon>Agaricaceae</taxon>
        <taxon>Leucocoprinus</taxon>
    </lineage>
</organism>
<accession>A0AAD5VWD4</accession>
<evidence type="ECO:0000313" key="3">
    <source>
        <dbReference type="Proteomes" id="UP001213000"/>
    </source>
</evidence>
<feature type="transmembrane region" description="Helical" evidence="1">
    <location>
        <begin position="219"/>
        <end position="240"/>
    </location>
</feature>